<dbReference type="Gene3D" id="3.40.630.30">
    <property type="match status" value="2"/>
</dbReference>
<keyword evidence="3 10" id="KW-0808">Transferase</keyword>
<dbReference type="GO" id="GO:0008360">
    <property type="term" value="P:regulation of cell shape"/>
    <property type="evidence" value="ECO:0007669"/>
    <property type="project" value="UniProtKB-KW"/>
</dbReference>
<dbReference type="PROSITE" id="PS51191">
    <property type="entry name" value="FEMABX"/>
    <property type="match status" value="1"/>
</dbReference>
<keyword evidence="6" id="KW-0012">Acyltransferase</keyword>
<dbReference type="GO" id="GO:0009252">
    <property type="term" value="P:peptidoglycan biosynthetic process"/>
    <property type="evidence" value="ECO:0007669"/>
    <property type="project" value="UniProtKB-KW"/>
</dbReference>
<keyword evidence="7" id="KW-0961">Cell wall biogenesis/degradation</keyword>
<dbReference type="PANTHER" id="PTHR36174:SF2">
    <property type="entry name" value="AMINOACYLTRANSFERASE FEMA"/>
    <property type="match status" value="1"/>
</dbReference>
<gene>
    <name evidence="10" type="ORF">I6G68_01430</name>
    <name evidence="9" type="ORF">ODY43_05965</name>
</gene>
<evidence type="ECO:0000256" key="5">
    <source>
        <dbReference type="ARBA" id="ARBA00022984"/>
    </source>
</evidence>
<proteinExistence type="inferred from homology"/>
<dbReference type="Proteomes" id="UP001069145">
    <property type="component" value="Unassembled WGS sequence"/>
</dbReference>
<dbReference type="RefSeq" id="WP_060778957.1">
    <property type="nucleotide sequence ID" value="NZ_CAJHLF010000006.1"/>
</dbReference>
<evidence type="ECO:0000256" key="6">
    <source>
        <dbReference type="ARBA" id="ARBA00023315"/>
    </source>
</evidence>
<dbReference type="EMBL" id="CP065662">
    <property type="protein sequence ID" value="QPS01762.1"/>
    <property type="molecule type" value="Genomic_DNA"/>
</dbReference>
<keyword evidence="8" id="KW-0175">Coiled coil</keyword>
<evidence type="ECO:0000313" key="9">
    <source>
        <dbReference type="EMBL" id="MCY3053530.1"/>
    </source>
</evidence>
<dbReference type="GO" id="GO:0071555">
    <property type="term" value="P:cell wall organization"/>
    <property type="evidence" value="ECO:0007669"/>
    <property type="project" value="UniProtKB-KW"/>
</dbReference>
<evidence type="ECO:0000313" key="11">
    <source>
        <dbReference type="Proteomes" id="UP000594771"/>
    </source>
</evidence>
<comment type="similarity">
    <text evidence="1">Belongs to the FemABX family.</text>
</comment>
<evidence type="ECO:0000256" key="2">
    <source>
        <dbReference type="ARBA" id="ARBA00022490"/>
    </source>
</evidence>
<accession>A0A0X8FFV5</accession>
<evidence type="ECO:0000256" key="4">
    <source>
        <dbReference type="ARBA" id="ARBA00022960"/>
    </source>
</evidence>
<reference evidence="10 11" key="1">
    <citation type="submission" date="2020-12" db="EMBL/GenBank/DDBJ databases">
        <title>FDA dAtabase for Regulatory Grade micrObial Sequences (FDA-ARGOS): Supporting development and validation of Infectious Disease Dx tests.</title>
        <authorList>
            <person name="Sproer C."/>
            <person name="Gronow S."/>
            <person name="Severitt S."/>
            <person name="Schroder I."/>
            <person name="Tallon L."/>
            <person name="Sadzewicz L."/>
            <person name="Zhao X."/>
            <person name="Boylan J."/>
            <person name="Ott S."/>
            <person name="Bowen H."/>
            <person name="Vavikolanu K."/>
            <person name="Mehta A."/>
            <person name="Aluvathingal J."/>
            <person name="Nadendla S."/>
            <person name="Lowell S."/>
            <person name="Myers T."/>
            <person name="Yan Y."/>
            <person name="Sichtig H."/>
        </authorList>
    </citation>
    <scope>NUCLEOTIDE SEQUENCE [LARGE SCALE GENOMIC DNA]</scope>
    <source>
        <strain evidence="10 11">FDAARGOS_911</strain>
    </source>
</reference>
<feature type="coiled-coil region" evidence="8">
    <location>
        <begin position="253"/>
        <end position="308"/>
    </location>
</feature>
<organism evidence="10 11">
    <name type="scientific">Aerococcus urinae</name>
    <dbReference type="NCBI Taxonomy" id="1376"/>
    <lineage>
        <taxon>Bacteria</taxon>
        <taxon>Bacillati</taxon>
        <taxon>Bacillota</taxon>
        <taxon>Bacilli</taxon>
        <taxon>Lactobacillales</taxon>
        <taxon>Aerococcaceae</taxon>
        <taxon>Aerococcus</taxon>
    </lineage>
</organism>
<dbReference type="EMBL" id="JAOTML010000006">
    <property type="protein sequence ID" value="MCY3053530.1"/>
    <property type="molecule type" value="Genomic_DNA"/>
</dbReference>
<dbReference type="InterPro" id="IPR003447">
    <property type="entry name" value="FEMABX"/>
</dbReference>
<evidence type="ECO:0000256" key="8">
    <source>
        <dbReference type="SAM" id="Coils"/>
    </source>
</evidence>
<reference evidence="9" key="2">
    <citation type="submission" date="2022-09" db="EMBL/GenBank/DDBJ databases">
        <title>Aerococcus urinae taxonomy study.</title>
        <authorList>
            <person name="Christensen J."/>
            <person name="Senneby E."/>
        </authorList>
    </citation>
    <scope>NUCLEOTIDE SEQUENCE</scope>
    <source>
        <strain evidence="9">NLD-066-U95</strain>
    </source>
</reference>
<sequence length="414" mass="48363">MIFKEISAKELEHFQQEQPDRHFFTQGADYQRLAESNQTTSKILAVVEGESLLAYAIFIYYPYKKFFYKVTTQFGPIMDYANPDLVDFYFHHLKNYFKKNWRVLCVRVNPFLNERYFSDVDFIEDNPQAGSVDKILQAEGYIKTDHDLFDDPTLATRCVFSKDLTGLTKDNLLKHVSQIARYTINRTIKEGVQVRPLDIYDEADGKILDAINQETSERIGFELRDAKYFKNLKNILKDDLILALAYIDCDYFLSQTKETIAKLKAERQELEEKLALGKVNPKKTNNKIRELNENIGIWEKKIEKIQKLKAEEGNIVNLASASFIQSAEDFIYFSSGAFSKFTRFEGPYAILYRMLQEAIEKDFNYFNFYGTSSDFSEDGPDYGVLQFKRNFKGNIEWFMANYELRNALGKIVSW</sequence>
<dbReference type="Pfam" id="PF02388">
    <property type="entry name" value="FemAB"/>
    <property type="match status" value="1"/>
</dbReference>
<dbReference type="GeneID" id="35767870"/>
<dbReference type="Gene3D" id="1.20.58.90">
    <property type="match status" value="1"/>
</dbReference>
<keyword evidence="2" id="KW-0963">Cytoplasm</keyword>
<evidence type="ECO:0000313" key="12">
    <source>
        <dbReference type="Proteomes" id="UP001069145"/>
    </source>
</evidence>
<protein>
    <submittedName>
        <fullName evidence="9">Aminoacyltransferase</fullName>
    </submittedName>
    <submittedName>
        <fullName evidence="10">Peptidoglycan bridge formation glycyltransferase FemA/FemB family protein</fullName>
    </submittedName>
</protein>
<dbReference type="AlphaFoldDB" id="A0A0X8FFV5"/>
<evidence type="ECO:0000256" key="7">
    <source>
        <dbReference type="ARBA" id="ARBA00023316"/>
    </source>
</evidence>
<dbReference type="Proteomes" id="UP000594771">
    <property type="component" value="Chromosome"/>
</dbReference>
<evidence type="ECO:0000256" key="3">
    <source>
        <dbReference type="ARBA" id="ARBA00022679"/>
    </source>
</evidence>
<evidence type="ECO:0000256" key="1">
    <source>
        <dbReference type="ARBA" id="ARBA00009943"/>
    </source>
</evidence>
<dbReference type="GO" id="GO:0016755">
    <property type="term" value="F:aminoacyltransferase activity"/>
    <property type="evidence" value="ECO:0007669"/>
    <property type="project" value="InterPro"/>
</dbReference>
<dbReference type="PANTHER" id="PTHR36174">
    <property type="entry name" value="LIPID II:GLYCINE GLYCYLTRANSFERASE"/>
    <property type="match status" value="1"/>
</dbReference>
<keyword evidence="12" id="KW-1185">Reference proteome</keyword>
<dbReference type="InterPro" id="IPR016181">
    <property type="entry name" value="Acyl_CoA_acyltransferase"/>
</dbReference>
<dbReference type="SUPFAM" id="SSF55729">
    <property type="entry name" value="Acyl-CoA N-acyltransferases (Nat)"/>
    <property type="match status" value="2"/>
</dbReference>
<keyword evidence="5" id="KW-0573">Peptidoglycan synthesis</keyword>
<keyword evidence="4" id="KW-0133">Cell shape</keyword>
<evidence type="ECO:0000313" key="10">
    <source>
        <dbReference type="EMBL" id="QPS01762.1"/>
    </source>
</evidence>
<dbReference type="KEGG" id="aun:AWM73_08575"/>
<name>A0A0X8FFV5_9LACT</name>
<dbReference type="OrthoDB" id="2173585at2"/>
<dbReference type="InterPro" id="IPR050644">
    <property type="entry name" value="PG_Glycine_Bridge_Synth"/>
</dbReference>